<sequence>MANFNPIPDETTNAALEPTAKALGDASGSLFTAGFHFIFDPLRKYNIRKEQELTDYANKIQNHITDIPEEYRDSSKVNIVLKAVDDSKFRLDDNEMQEAFARLIANALDKRTNKDFYPSYSDILSNMSYSEALTLKRIYSNPFSHVPISTKTSSNMDGSESYNLSPRTYLFDNKNDSSNQTNIAIDLLVHSGLVDVREDAWLTSPYFTKKYDAFEKLEKASPLASISPQRKIDFKKGVVSLTNFGTSFVKFIV</sequence>
<name>Q03R99_LEVBA</name>
<dbReference type="AlphaFoldDB" id="Q03R99"/>
<dbReference type="HOGENOM" id="CLU_086036_2_0_9"/>
<evidence type="ECO:0000313" key="1">
    <source>
        <dbReference type="EMBL" id="ABJ64273.1"/>
    </source>
</evidence>
<accession>Q03R99</accession>
<evidence type="ECO:0000313" key="2">
    <source>
        <dbReference type="Proteomes" id="UP000001652"/>
    </source>
</evidence>
<dbReference type="Proteomes" id="UP000001652">
    <property type="component" value="Chromosome"/>
</dbReference>
<dbReference type="eggNOG" id="ENOG5032YK2">
    <property type="taxonomic scope" value="Bacteria"/>
</dbReference>
<dbReference type="KEGG" id="lbr:LVIS_1145"/>
<gene>
    <name evidence="1" type="ordered locus">LVIS_1145</name>
</gene>
<proteinExistence type="predicted"/>
<evidence type="ECO:0008006" key="3">
    <source>
        <dbReference type="Google" id="ProtNLM"/>
    </source>
</evidence>
<dbReference type="STRING" id="387344.LVIS_1145"/>
<dbReference type="EMBL" id="CP000416">
    <property type="protein sequence ID" value="ABJ64273.1"/>
    <property type="molecule type" value="Genomic_DNA"/>
</dbReference>
<reference evidence="1 2" key="1">
    <citation type="journal article" date="2006" name="Proc. Natl. Acad. Sci. U.S.A.">
        <title>Comparative genomics of the lactic acid bacteria.</title>
        <authorList>
            <person name="Makarova K."/>
            <person name="Slesarev A."/>
            <person name="Wolf Y."/>
            <person name="Sorokin A."/>
            <person name="Mirkin B."/>
            <person name="Koonin E."/>
            <person name="Pavlov A."/>
            <person name="Pavlova N."/>
            <person name="Karamychev V."/>
            <person name="Polouchine N."/>
            <person name="Shakhova V."/>
            <person name="Grigoriev I."/>
            <person name="Lou Y."/>
            <person name="Rohksar D."/>
            <person name="Lucas S."/>
            <person name="Huang K."/>
            <person name="Goodstein D.M."/>
            <person name="Hawkins T."/>
            <person name="Plengvidhya V."/>
            <person name="Welker D."/>
            <person name="Hughes J."/>
            <person name="Goh Y."/>
            <person name="Benson A."/>
            <person name="Baldwin K."/>
            <person name="Lee J.H."/>
            <person name="Diaz-Muniz I."/>
            <person name="Dosti B."/>
            <person name="Smeianov V."/>
            <person name="Wechter W."/>
            <person name="Barabote R."/>
            <person name="Lorca G."/>
            <person name="Altermann E."/>
            <person name="Barrangou R."/>
            <person name="Ganesan B."/>
            <person name="Xie Y."/>
            <person name="Rawsthorne H."/>
            <person name="Tamir D."/>
            <person name="Parker C."/>
            <person name="Breidt F."/>
            <person name="Broadbent J."/>
            <person name="Hutkins R."/>
            <person name="O'Sullivan D."/>
            <person name="Steele J."/>
            <person name="Unlu G."/>
            <person name="Saier M."/>
            <person name="Klaenhammer T."/>
            <person name="Richardson P."/>
            <person name="Kozyavkin S."/>
            <person name="Weimer B."/>
            <person name="Mills D."/>
        </authorList>
    </citation>
    <scope>NUCLEOTIDE SEQUENCE [LARGE SCALE GENOMIC DNA]</scope>
    <source>
        <strain evidence="2">ATCC 367 / BCRC 12310 / CIP 105137 / JCM 1170 / LMG 11437 / NCIMB 947 / NCTC 947</strain>
    </source>
</reference>
<dbReference type="PATRIC" id="fig|387344.15.peg.1106"/>
<dbReference type="InterPro" id="IPR025506">
    <property type="entry name" value="Abi_alpha"/>
</dbReference>
<keyword evidence="2" id="KW-1185">Reference proteome</keyword>
<dbReference type="Gene3D" id="3.30.110.190">
    <property type="match status" value="1"/>
</dbReference>
<dbReference type="RefSeq" id="WP_011667903.1">
    <property type="nucleotide sequence ID" value="NC_008497.1"/>
</dbReference>
<dbReference type="Pfam" id="PF14337">
    <property type="entry name" value="Abi_alpha"/>
    <property type="match status" value="1"/>
</dbReference>
<organism evidence="1 2">
    <name type="scientific">Levilactobacillus brevis (strain ATCC 367 / BCRC 12310 / CIP 105137 / JCM 1170 / LMG 11437 / NCIMB 947 / NCTC 947)</name>
    <name type="common">Lactobacillus brevis</name>
    <dbReference type="NCBI Taxonomy" id="387344"/>
    <lineage>
        <taxon>Bacteria</taxon>
        <taxon>Bacillati</taxon>
        <taxon>Bacillota</taxon>
        <taxon>Bacilli</taxon>
        <taxon>Lactobacillales</taxon>
        <taxon>Lactobacillaceae</taxon>
        <taxon>Levilactobacillus</taxon>
    </lineage>
</organism>
<protein>
    <recommendedName>
        <fullName evidence="3">DUF4393 domain-containing protein</fullName>
    </recommendedName>
</protein>